<keyword evidence="3" id="KW-1185">Reference proteome</keyword>
<dbReference type="Proteomes" id="UP000461730">
    <property type="component" value="Unassembled WGS sequence"/>
</dbReference>
<sequence>MKNQTLAIIAYITVIGWIYTYIQYKNNPVKDALVRYHLGQSLGIFIIAAIITTIYKIVAGIMPSIGSIIALAGLLPLMMLVYGIIAASREAQSPVPGVGKYFENRFGFLN</sequence>
<feature type="transmembrane region" description="Helical" evidence="1">
    <location>
        <begin position="36"/>
        <end position="58"/>
    </location>
</feature>
<feature type="transmembrane region" description="Helical" evidence="1">
    <location>
        <begin position="64"/>
        <end position="85"/>
    </location>
</feature>
<evidence type="ECO:0000313" key="3">
    <source>
        <dbReference type="Proteomes" id="UP000461730"/>
    </source>
</evidence>
<keyword evidence="1" id="KW-0812">Transmembrane</keyword>
<organism evidence="2 3">
    <name type="scientific">Chitinophaga tropicalis</name>
    <dbReference type="NCBI Taxonomy" id="2683588"/>
    <lineage>
        <taxon>Bacteria</taxon>
        <taxon>Pseudomonadati</taxon>
        <taxon>Bacteroidota</taxon>
        <taxon>Chitinophagia</taxon>
        <taxon>Chitinophagales</taxon>
        <taxon>Chitinophagaceae</taxon>
        <taxon>Chitinophaga</taxon>
    </lineage>
</organism>
<evidence type="ECO:0000256" key="1">
    <source>
        <dbReference type="SAM" id="Phobius"/>
    </source>
</evidence>
<dbReference type="AlphaFoldDB" id="A0A7K1U9H9"/>
<dbReference type="EMBL" id="WRXN01000011">
    <property type="protein sequence ID" value="MVT11031.1"/>
    <property type="molecule type" value="Genomic_DNA"/>
</dbReference>
<keyword evidence="1" id="KW-1133">Transmembrane helix</keyword>
<gene>
    <name evidence="2" type="ORF">GO493_22375</name>
</gene>
<accession>A0A7K1U9H9</accession>
<name>A0A7K1U9H9_9BACT</name>
<dbReference type="RefSeq" id="WP_157308456.1">
    <property type="nucleotide sequence ID" value="NZ_WRXN01000011.1"/>
</dbReference>
<evidence type="ECO:0000313" key="2">
    <source>
        <dbReference type="EMBL" id="MVT11031.1"/>
    </source>
</evidence>
<proteinExistence type="predicted"/>
<reference evidence="2 3" key="1">
    <citation type="submission" date="2019-12" db="EMBL/GenBank/DDBJ databases">
        <title>Chitinophaga sp. strain ysch24 (GDMCC 1.1355), whole genome shotgun sequence.</title>
        <authorList>
            <person name="Zhang X."/>
        </authorList>
    </citation>
    <scope>NUCLEOTIDE SEQUENCE [LARGE SCALE GENOMIC DNA]</scope>
    <source>
        <strain evidence="3">ysch24</strain>
    </source>
</reference>
<protein>
    <submittedName>
        <fullName evidence="2">DUF4870 domain-containing protein</fullName>
    </submittedName>
</protein>
<keyword evidence="1" id="KW-0472">Membrane</keyword>
<comment type="caution">
    <text evidence="2">The sequence shown here is derived from an EMBL/GenBank/DDBJ whole genome shotgun (WGS) entry which is preliminary data.</text>
</comment>
<feature type="transmembrane region" description="Helical" evidence="1">
    <location>
        <begin position="6"/>
        <end position="24"/>
    </location>
</feature>